<dbReference type="Pfam" id="PF13274">
    <property type="entry name" value="SocA_Panacea"/>
    <property type="match status" value="1"/>
</dbReference>
<evidence type="ECO:0000313" key="2">
    <source>
        <dbReference type="EMBL" id="SDC89572.1"/>
    </source>
</evidence>
<dbReference type="RefSeq" id="WP_091405596.1">
    <property type="nucleotide sequence ID" value="NZ_FMYV01000011.1"/>
</dbReference>
<feature type="domain" description="Antitoxin SocA-like Panacea" evidence="1">
    <location>
        <begin position="32"/>
        <end position="144"/>
    </location>
</feature>
<reference evidence="2 3" key="1">
    <citation type="submission" date="2016-10" db="EMBL/GenBank/DDBJ databases">
        <authorList>
            <person name="de Groot N.N."/>
        </authorList>
    </citation>
    <scope>NUCLEOTIDE SEQUENCE [LARGE SCALE GENOMIC DNA]</scope>
    <source>
        <strain evidence="2 3">WG14</strain>
    </source>
</reference>
<dbReference type="EMBL" id="FMYV01000011">
    <property type="protein sequence ID" value="SDC89572.1"/>
    <property type="molecule type" value="Genomic_DNA"/>
</dbReference>
<proteinExistence type="predicted"/>
<organism evidence="2 3">
    <name type="scientific">Geotoga petraea</name>
    <dbReference type="NCBI Taxonomy" id="28234"/>
    <lineage>
        <taxon>Bacteria</taxon>
        <taxon>Thermotogati</taxon>
        <taxon>Thermotogota</taxon>
        <taxon>Thermotogae</taxon>
        <taxon>Petrotogales</taxon>
        <taxon>Petrotogaceae</taxon>
        <taxon>Geotoga</taxon>
    </lineage>
</organism>
<gene>
    <name evidence="2" type="ORF">SAMN04488588_2035</name>
</gene>
<name>A0A1G6QAP0_9BACT</name>
<accession>A0A1G6QAP0</accession>
<dbReference type="Proteomes" id="UP000199322">
    <property type="component" value="Unassembled WGS sequence"/>
</dbReference>
<protein>
    <recommendedName>
        <fullName evidence="1">Antitoxin SocA-like Panacea domain-containing protein</fullName>
    </recommendedName>
</protein>
<evidence type="ECO:0000313" key="3">
    <source>
        <dbReference type="Proteomes" id="UP000199322"/>
    </source>
</evidence>
<dbReference type="AlphaFoldDB" id="A0A1G6QAP0"/>
<sequence>MNRDKIDNKTKLFNLILLYISYFRDFDGVKKLNKLLYFTDFEYYNKYSKSITGFNYLKYPMGPVIENYSEIINEMENKKILKRVESRILGINKTYTVHKLKKLVEPDLELFEKEELQVIRDVWYKNELKSGKELEEESHVDAPWVLTEFYQPISYDFVKYRNQDLDDYTISEIKAENSYNRAKEYKSEAEKDFYENNDYDHITLYFF</sequence>
<dbReference type="STRING" id="28234.SAMN04488588_2035"/>
<keyword evidence="3" id="KW-1185">Reference proteome</keyword>
<evidence type="ECO:0000259" key="1">
    <source>
        <dbReference type="Pfam" id="PF13274"/>
    </source>
</evidence>
<dbReference type="InterPro" id="IPR025272">
    <property type="entry name" value="SocA_Panacea"/>
</dbReference>